<dbReference type="EMBL" id="MGDI01000042">
    <property type="protein sequence ID" value="OGL51460.1"/>
    <property type="molecule type" value="Genomic_DNA"/>
</dbReference>
<gene>
    <name evidence="1" type="ORF">A3G31_06310</name>
</gene>
<dbReference type="STRING" id="1817883.A3G31_06310"/>
<proteinExistence type="predicted"/>
<sequence>MVNFKSQIPNKYQTKALHSQASCPTMSLREAKRRSNLALKLTAISLQLKLRLPRSLWSLAMTEKELSNSLQATGNVLTM</sequence>
<evidence type="ECO:0000313" key="1">
    <source>
        <dbReference type="EMBL" id="OGL51460.1"/>
    </source>
</evidence>
<name>A0A1F7SCF1_9BACT</name>
<organism evidence="1 2">
    <name type="scientific">Candidatus Schekmanbacteria bacterium RIFCSPLOWO2_12_FULL_38_15</name>
    <dbReference type="NCBI Taxonomy" id="1817883"/>
    <lineage>
        <taxon>Bacteria</taxon>
        <taxon>Candidatus Schekmaniibacteriota</taxon>
    </lineage>
</organism>
<accession>A0A1F7SCF1</accession>
<comment type="caution">
    <text evidence="1">The sequence shown here is derived from an EMBL/GenBank/DDBJ whole genome shotgun (WGS) entry which is preliminary data.</text>
</comment>
<dbReference type="Proteomes" id="UP000178082">
    <property type="component" value="Unassembled WGS sequence"/>
</dbReference>
<evidence type="ECO:0000313" key="2">
    <source>
        <dbReference type="Proteomes" id="UP000178082"/>
    </source>
</evidence>
<dbReference type="AlphaFoldDB" id="A0A1F7SCF1"/>
<reference evidence="1 2" key="1">
    <citation type="journal article" date="2016" name="Nat. Commun.">
        <title>Thousands of microbial genomes shed light on interconnected biogeochemical processes in an aquifer system.</title>
        <authorList>
            <person name="Anantharaman K."/>
            <person name="Brown C.T."/>
            <person name="Hug L.A."/>
            <person name="Sharon I."/>
            <person name="Castelle C.J."/>
            <person name="Probst A.J."/>
            <person name="Thomas B.C."/>
            <person name="Singh A."/>
            <person name="Wilkins M.J."/>
            <person name="Karaoz U."/>
            <person name="Brodie E.L."/>
            <person name="Williams K.H."/>
            <person name="Hubbard S.S."/>
            <person name="Banfield J.F."/>
        </authorList>
    </citation>
    <scope>NUCLEOTIDE SEQUENCE [LARGE SCALE GENOMIC DNA]</scope>
</reference>
<protein>
    <submittedName>
        <fullName evidence="1">Uncharacterized protein</fullName>
    </submittedName>
</protein>